<keyword evidence="2" id="KW-0812">Transmembrane</keyword>
<feature type="region of interest" description="Disordered" evidence="1">
    <location>
        <begin position="157"/>
        <end position="178"/>
    </location>
</feature>
<dbReference type="Gene3D" id="1.25.40.10">
    <property type="entry name" value="Tetratricopeptide repeat domain"/>
    <property type="match status" value="1"/>
</dbReference>
<accession>A0A517TAV2</accession>
<evidence type="ECO:0000313" key="3">
    <source>
        <dbReference type="EMBL" id="QDT65501.1"/>
    </source>
</evidence>
<dbReference type="RefSeq" id="WP_197439599.1">
    <property type="nucleotide sequence ID" value="NZ_CP036316.1"/>
</dbReference>
<dbReference type="SUPFAM" id="SSF48452">
    <property type="entry name" value="TPR-like"/>
    <property type="match status" value="1"/>
</dbReference>
<feature type="transmembrane region" description="Helical" evidence="2">
    <location>
        <begin position="23"/>
        <end position="44"/>
    </location>
</feature>
<dbReference type="Proteomes" id="UP000319976">
    <property type="component" value="Chromosome"/>
</dbReference>
<keyword evidence="2" id="KW-1133">Transmembrane helix</keyword>
<reference evidence="3 4" key="1">
    <citation type="submission" date="2019-02" db="EMBL/GenBank/DDBJ databases">
        <title>Deep-cultivation of Planctomycetes and their phenomic and genomic characterization uncovers novel biology.</title>
        <authorList>
            <person name="Wiegand S."/>
            <person name="Jogler M."/>
            <person name="Boedeker C."/>
            <person name="Pinto D."/>
            <person name="Vollmers J."/>
            <person name="Rivas-Marin E."/>
            <person name="Kohn T."/>
            <person name="Peeters S.H."/>
            <person name="Heuer A."/>
            <person name="Rast P."/>
            <person name="Oberbeckmann S."/>
            <person name="Bunk B."/>
            <person name="Jeske O."/>
            <person name="Meyerdierks A."/>
            <person name="Storesund J.E."/>
            <person name="Kallscheuer N."/>
            <person name="Luecker S."/>
            <person name="Lage O.M."/>
            <person name="Pohl T."/>
            <person name="Merkel B.J."/>
            <person name="Hornburger P."/>
            <person name="Mueller R.-W."/>
            <person name="Bruemmer F."/>
            <person name="Labrenz M."/>
            <person name="Spormann A.M."/>
            <person name="Op den Camp H."/>
            <person name="Overmann J."/>
            <person name="Amann R."/>
            <person name="Jetten M.S.M."/>
            <person name="Mascher T."/>
            <person name="Medema M.H."/>
            <person name="Devos D.P."/>
            <person name="Kaster A.-K."/>
            <person name="Ovreas L."/>
            <person name="Rohde M."/>
            <person name="Galperin M.Y."/>
            <person name="Jogler C."/>
        </authorList>
    </citation>
    <scope>NUCLEOTIDE SEQUENCE [LARGE SCALE GENOMIC DNA]</scope>
    <source>
        <strain evidence="3 4">V22</strain>
    </source>
</reference>
<protein>
    <submittedName>
        <fullName evidence="3">Tetratricopeptide repeat protein</fullName>
    </submittedName>
</protein>
<dbReference type="KEGG" id="chya:V22_27550"/>
<sequence>MSADAHETSTENPEQGRISGSRFVIGFVGIMAVVLTIFLTVISLSRVSPHQRNFAQAKFVSALDYIKEGNPKDAMQALNLAIEANPGLYSAYGWRGELMLDRNELGPAIDNFSVSIDNGSNLPGNYGGRGDAYLQAGLYAEAASDFTEAIRAYDDGTAEEIHEKTKDSKGPDPLRRSREQLERLLNEAEQKLDEKSKKK</sequence>
<organism evidence="3 4">
    <name type="scientific">Calycomorphotria hydatis</name>
    <dbReference type="NCBI Taxonomy" id="2528027"/>
    <lineage>
        <taxon>Bacteria</taxon>
        <taxon>Pseudomonadati</taxon>
        <taxon>Planctomycetota</taxon>
        <taxon>Planctomycetia</taxon>
        <taxon>Planctomycetales</taxon>
        <taxon>Planctomycetaceae</taxon>
        <taxon>Calycomorphotria</taxon>
    </lineage>
</organism>
<evidence type="ECO:0000256" key="1">
    <source>
        <dbReference type="SAM" id="MobiDB-lite"/>
    </source>
</evidence>
<evidence type="ECO:0000256" key="2">
    <source>
        <dbReference type="SAM" id="Phobius"/>
    </source>
</evidence>
<evidence type="ECO:0000313" key="4">
    <source>
        <dbReference type="Proteomes" id="UP000319976"/>
    </source>
</evidence>
<dbReference type="InterPro" id="IPR019734">
    <property type="entry name" value="TPR_rpt"/>
</dbReference>
<keyword evidence="4" id="KW-1185">Reference proteome</keyword>
<name>A0A517TAV2_9PLAN</name>
<dbReference type="EMBL" id="CP036316">
    <property type="protein sequence ID" value="QDT65501.1"/>
    <property type="molecule type" value="Genomic_DNA"/>
</dbReference>
<proteinExistence type="predicted"/>
<keyword evidence="2" id="KW-0472">Membrane</keyword>
<dbReference type="AlphaFoldDB" id="A0A517TAV2"/>
<gene>
    <name evidence="3" type="ORF">V22_27550</name>
</gene>
<dbReference type="Pfam" id="PF13181">
    <property type="entry name" value="TPR_8"/>
    <property type="match status" value="2"/>
</dbReference>
<dbReference type="InterPro" id="IPR011990">
    <property type="entry name" value="TPR-like_helical_dom_sf"/>
</dbReference>